<organism evidence="1">
    <name type="scientific">Myoviridae sp. ctKkB1</name>
    <dbReference type="NCBI Taxonomy" id="2825081"/>
    <lineage>
        <taxon>Viruses</taxon>
        <taxon>Duplodnaviria</taxon>
        <taxon>Heunggongvirae</taxon>
        <taxon>Uroviricota</taxon>
        <taxon>Caudoviricetes</taxon>
    </lineage>
</organism>
<proteinExistence type="predicted"/>
<name>A0A8S5V4J0_9CAUD</name>
<evidence type="ECO:0000313" key="1">
    <source>
        <dbReference type="EMBL" id="DAG01622.1"/>
    </source>
</evidence>
<dbReference type="EMBL" id="BK016195">
    <property type="protein sequence ID" value="DAG01622.1"/>
    <property type="molecule type" value="Genomic_DNA"/>
</dbReference>
<sequence>MIARRKHARVFNENFSPTSLYSTLTFDNDHEVHDWGEARRLRTLYKRRLQYACPEAKINLYMGRGRNTKRIHFHMVSDGVPEEIIKAQWIYGDIVQIEHLRKHNYYNGIDHGCDYTGLANYLFDHWTPEQGTKHRYLSTRNMRQPDSEEAKVALRSYSPDNPPIAPKGYRLVECIQNRFGYMCFKYIKEPEDEPPNRPRKRKNC</sequence>
<protein>
    <submittedName>
        <fullName evidence="1">Uncharacterized protein</fullName>
    </submittedName>
</protein>
<accession>A0A8S5V4J0</accession>
<reference evidence="1" key="1">
    <citation type="journal article" date="2021" name="Proc. Natl. Acad. Sci. U.S.A.">
        <title>A Catalog of Tens of Thousands of Viruses from Human Metagenomes Reveals Hidden Associations with Chronic Diseases.</title>
        <authorList>
            <person name="Tisza M.J."/>
            <person name="Buck C.B."/>
        </authorList>
    </citation>
    <scope>NUCLEOTIDE SEQUENCE</scope>
    <source>
        <strain evidence="1">CtKkB1</strain>
    </source>
</reference>